<proteinExistence type="predicted"/>
<name>A0A3N4KAG7_9PEZI</name>
<organism evidence="2 3">
    <name type="scientific">Choiromyces venosus 120613-1</name>
    <dbReference type="NCBI Taxonomy" id="1336337"/>
    <lineage>
        <taxon>Eukaryota</taxon>
        <taxon>Fungi</taxon>
        <taxon>Dikarya</taxon>
        <taxon>Ascomycota</taxon>
        <taxon>Pezizomycotina</taxon>
        <taxon>Pezizomycetes</taxon>
        <taxon>Pezizales</taxon>
        <taxon>Tuberaceae</taxon>
        <taxon>Choiromyces</taxon>
    </lineage>
</organism>
<feature type="region of interest" description="Disordered" evidence="1">
    <location>
        <begin position="442"/>
        <end position="491"/>
    </location>
</feature>
<protein>
    <submittedName>
        <fullName evidence="2">Uncharacterized protein</fullName>
    </submittedName>
</protein>
<feature type="region of interest" description="Disordered" evidence="1">
    <location>
        <begin position="1"/>
        <end position="67"/>
    </location>
</feature>
<dbReference type="AlphaFoldDB" id="A0A3N4KAG7"/>
<sequence length="491" mass="52278">MSEKSNGEGNCALSGGTLTELSQQEDGNRSVQSSGFSNTFTPPTSGLLGDTNSDIVPTRSSRRRSRRKAKLEAAKVLAAGADSSALVPVVEVKKEVIETSSSSETHGDMRLLPDFSSGLVGELERRNGCPERYLVDHLSWESGDSVDRVFSTLTPTQSLKGGDGIMDTASGSVMNDSKLVDQAPKSEFEDSFNSLDGSCKVAPLEPVRLLSSRTPPVQGSIVEGNTFNNSKNGCYQSTLMGSCVNKEPLMGGLEPRVIPSASKILKPPGFIPRAPFLHPQEEGGRIERNKNVFAWIDGVISSAAHNPESIANTTPTRDDLIDFPPSNLLTAGSTPRDSVSVFPPQALVLNPIGTSSPDLNRDYPNPPGSPDFKHTTATMSPNSACSTGDALFLDLGDDLLDSPAVRGLGYSSPSFMESPPTLNLALTGVSFITTPHQRDAAKYSSIQNQAERKSTVDKTMIAAPKEAGEEAKEEPSSIFGPMEDDFGPKKD</sequence>
<evidence type="ECO:0000256" key="1">
    <source>
        <dbReference type="SAM" id="MobiDB-lite"/>
    </source>
</evidence>
<dbReference type="OrthoDB" id="5419923at2759"/>
<feature type="compositionally biased region" description="Polar residues" evidence="1">
    <location>
        <begin position="16"/>
        <end position="55"/>
    </location>
</feature>
<evidence type="ECO:0000313" key="3">
    <source>
        <dbReference type="Proteomes" id="UP000276215"/>
    </source>
</evidence>
<evidence type="ECO:0000313" key="2">
    <source>
        <dbReference type="EMBL" id="RPB02955.1"/>
    </source>
</evidence>
<dbReference type="EMBL" id="ML120365">
    <property type="protein sequence ID" value="RPB02955.1"/>
    <property type="molecule type" value="Genomic_DNA"/>
</dbReference>
<keyword evidence="3" id="KW-1185">Reference proteome</keyword>
<reference evidence="2 3" key="1">
    <citation type="journal article" date="2018" name="Nat. Ecol. Evol.">
        <title>Pezizomycetes genomes reveal the molecular basis of ectomycorrhizal truffle lifestyle.</title>
        <authorList>
            <person name="Murat C."/>
            <person name="Payen T."/>
            <person name="Noel B."/>
            <person name="Kuo A."/>
            <person name="Morin E."/>
            <person name="Chen J."/>
            <person name="Kohler A."/>
            <person name="Krizsan K."/>
            <person name="Balestrini R."/>
            <person name="Da Silva C."/>
            <person name="Montanini B."/>
            <person name="Hainaut M."/>
            <person name="Levati E."/>
            <person name="Barry K.W."/>
            <person name="Belfiori B."/>
            <person name="Cichocki N."/>
            <person name="Clum A."/>
            <person name="Dockter R.B."/>
            <person name="Fauchery L."/>
            <person name="Guy J."/>
            <person name="Iotti M."/>
            <person name="Le Tacon F."/>
            <person name="Lindquist E.A."/>
            <person name="Lipzen A."/>
            <person name="Malagnac F."/>
            <person name="Mello A."/>
            <person name="Molinier V."/>
            <person name="Miyauchi S."/>
            <person name="Poulain J."/>
            <person name="Riccioni C."/>
            <person name="Rubini A."/>
            <person name="Sitrit Y."/>
            <person name="Splivallo R."/>
            <person name="Traeger S."/>
            <person name="Wang M."/>
            <person name="Zifcakova L."/>
            <person name="Wipf D."/>
            <person name="Zambonelli A."/>
            <person name="Paolocci F."/>
            <person name="Nowrousian M."/>
            <person name="Ottonello S."/>
            <person name="Baldrian P."/>
            <person name="Spatafora J.W."/>
            <person name="Henrissat B."/>
            <person name="Nagy L.G."/>
            <person name="Aury J.M."/>
            <person name="Wincker P."/>
            <person name="Grigoriev I.V."/>
            <person name="Bonfante P."/>
            <person name="Martin F.M."/>
        </authorList>
    </citation>
    <scope>NUCLEOTIDE SEQUENCE [LARGE SCALE GENOMIC DNA]</scope>
    <source>
        <strain evidence="2 3">120613-1</strain>
    </source>
</reference>
<dbReference type="Proteomes" id="UP000276215">
    <property type="component" value="Unassembled WGS sequence"/>
</dbReference>
<accession>A0A3N4KAG7</accession>
<gene>
    <name evidence="2" type="ORF">L873DRAFT_1787400</name>
</gene>
<feature type="compositionally biased region" description="Basic and acidic residues" evidence="1">
    <location>
        <begin position="466"/>
        <end position="475"/>
    </location>
</feature>